<dbReference type="InterPro" id="IPR013022">
    <property type="entry name" value="Xyl_isomerase-like_TIM-brl"/>
</dbReference>
<dbReference type="EMBL" id="QPJT01000032">
    <property type="protein sequence ID" value="RCX09916.1"/>
    <property type="molecule type" value="Genomic_DNA"/>
</dbReference>
<dbReference type="OrthoDB" id="1883766at2"/>
<dbReference type="Pfam" id="PF01261">
    <property type="entry name" value="AP_endonuc_2"/>
    <property type="match status" value="1"/>
</dbReference>
<accession>A0A369ANR2</accession>
<dbReference type="AlphaFoldDB" id="A0A369ANR2"/>
<dbReference type="InterPro" id="IPR050312">
    <property type="entry name" value="IolE/XylAMocC-like"/>
</dbReference>
<keyword evidence="2" id="KW-0413">Isomerase</keyword>
<reference evidence="2 3" key="1">
    <citation type="submission" date="2018-07" db="EMBL/GenBank/DDBJ databases">
        <title>Genomic Encyclopedia of Type Strains, Phase IV (KMG-IV): sequencing the most valuable type-strain genomes for metagenomic binning, comparative biology and taxonomic classification.</title>
        <authorList>
            <person name="Goeker M."/>
        </authorList>
    </citation>
    <scope>NUCLEOTIDE SEQUENCE [LARGE SCALE GENOMIC DNA]</scope>
    <source>
        <strain evidence="2 3">DSM 27016</strain>
    </source>
</reference>
<keyword evidence="3" id="KW-1185">Reference proteome</keyword>
<dbReference type="SUPFAM" id="SSF51658">
    <property type="entry name" value="Xylose isomerase-like"/>
    <property type="match status" value="1"/>
</dbReference>
<sequence length="323" mass="36452">MSKIKLGVTLFSFTMAYATGKYSFEDCVRKAAECGAEGYEIVAAQMIPSYPYISDEFLGQVNYLKRKYGIGPSCYAASNDRGMRFDRDLTDDEMLAAAITDLKSAHKLGCTVMRVQFVLPPKVFERLAPYAEAYGIKVGLEIHNPETPSTPYVQECLKAIGNTGSKYLGFIPDFGCFATKPNKPHWDRAIKNGASLELLEMAAKMRYEDVPLAEAQKKLAEAGANGAVFAALQGMYGFVQFTNAPDYEGLKAIMPYCFEFHGKFHYLDENDREASIPYDKILPIIQDSDFEGFIMSEFENELYIEEYDMVKRHLKMERKILKK</sequence>
<name>A0A369ANR2_9FIRM</name>
<proteinExistence type="predicted"/>
<protein>
    <submittedName>
        <fullName evidence="2">Xylose isomerase-like TIM barrel protein</fullName>
    </submittedName>
</protein>
<dbReference type="Gene3D" id="3.20.20.150">
    <property type="entry name" value="Divalent-metal-dependent TIM barrel enzymes"/>
    <property type="match status" value="1"/>
</dbReference>
<dbReference type="Proteomes" id="UP000253034">
    <property type="component" value="Unassembled WGS sequence"/>
</dbReference>
<dbReference type="PANTHER" id="PTHR12110:SF53">
    <property type="entry name" value="BLR5974 PROTEIN"/>
    <property type="match status" value="1"/>
</dbReference>
<dbReference type="GO" id="GO:0016853">
    <property type="term" value="F:isomerase activity"/>
    <property type="evidence" value="ECO:0007669"/>
    <property type="project" value="UniProtKB-KW"/>
</dbReference>
<dbReference type="PANTHER" id="PTHR12110">
    <property type="entry name" value="HYDROXYPYRUVATE ISOMERASE"/>
    <property type="match status" value="1"/>
</dbReference>
<evidence type="ECO:0000259" key="1">
    <source>
        <dbReference type="Pfam" id="PF01261"/>
    </source>
</evidence>
<evidence type="ECO:0000313" key="2">
    <source>
        <dbReference type="EMBL" id="RCX09916.1"/>
    </source>
</evidence>
<evidence type="ECO:0000313" key="3">
    <source>
        <dbReference type="Proteomes" id="UP000253034"/>
    </source>
</evidence>
<dbReference type="RefSeq" id="WP_114299665.1">
    <property type="nucleotide sequence ID" value="NZ_QPJT01000032.1"/>
</dbReference>
<organism evidence="2 3">
    <name type="scientific">Anaerobacterium chartisolvens</name>
    <dbReference type="NCBI Taxonomy" id="1297424"/>
    <lineage>
        <taxon>Bacteria</taxon>
        <taxon>Bacillati</taxon>
        <taxon>Bacillota</taxon>
        <taxon>Clostridia</taxon>
        <taxon>Eubacteriales</taxon>
        <taxon>Oscillospiraceae</taxon>
        <taxon>Anaerobacterium</taxon>
    </lineage>
</organism>
<dbReference type="InterPro" id="IPR036237">
    <property type="entry name" value="Xyl_isomerase-like_sf"/>
</dbReference>
<feature type="domain" description="Xylose isomerase-like TIM barrel" evidence="1">
    <location>
        <begin position="28"/>
        <end position="306"/>
    </location>
</feature>
<gene>
    <name evidence="2" type="ORF">DFR58_13210</name>
</gene>
<comment type="caution">
    <text evidence="2">The sequence shown here is derived from an EMBL/GenBank/DDBJ whole genome shotgun (WGS) entry which is preliminary data.</text>
</comment>